<feature type="compositionally biased region" description="Acidic residues" evidence="2">
    <location>
        <begin position="154"/>
        <end position="163"/>
    </location>
</feature>
<evidence type="ECO:0000313" key="3">
    <source>
        <dbReference type="EMBL" id="EGO04489.1"/>
    </source>
</evidence>
<dbReference type="OrthoDB" id="2690740at2759"/>
<dbReference type="InParanoid" id="F8PHA5"/>
<feature type="compositionally biased region" description="Basic and acidic residues" evidence="2">
    <location>
        <begin position="164"/>
        <end position="175"/>
    </location>
</feature>
<keyword evidence="1" id="KW-0175">Coiled coil</keyword>
<evidence type="ECO:0000256" key="1">
    <source>
        <dbReference type="SAM" id="Coils"/>
    </source>
</evidence>
<protein>
    <submittedName>
        <fullName evidence="3">Uncharacterized protein</fullName>
    </submittedName>
</protein>
<dbReference type="HOGENOM" id="CLU_1272934_0_0_1"/>
<keyword evidence="4" id="KW-1185">Reference proteome</keyword>
<sequence length="217" mass="25299">MVQLSLYQGKGHKALSGVPPSMLDKVGCKCTNHSQMIPYISKDVNNNQDLFQSLKVVFEELFNWIHCIMQTHLPEECRLYCNTQAAQKEALEAKHQEIRKRAAVVMEEEDNYDYDDDPVMPLNPPRKRQAMDSDHDSDEDDFQGILTQKAPTGDNDEYYEDEEARAKNSDNKGKDGPILDEQFFQKIFHAFIQDVFNFYFYLDTYSCLFTVKIWEKT</sequence>
<feature type="coiled-coil region" evidence="1">
    <location>
        <begin position="81"/>
        <end position="108"/>
    </location>
</feature>
<evidence type="ECO:0000313" key="4">
    <source>
        <dbReference type="Proteomes" id="UP000008063"/>
    </source>
</evidence>
<name>F8PHA5_SERL3</name>
<dbReference type="EMBL" id="GL945474">
    <property type="protein sequence ID" value="EGO04489.1"/>
    <property type="molecule type" value="Genomic_DNA"/>
</dbReference>
<evidence type="ECO:0000256" key="2">
    <source>
        <dbReference type="SAM" id="MobiDB-lite"/>
    </source>
</evidence>
<dbReference type="AlphaFoldDB" id="F8PHA5"/>
<proteinExistence type="predicted"/>
<organism evidence="4">
    <name type="scientific">Serpula lacrymans var. lacrymans (strain S7.3)</name>
    <name type="common">Dry rot fungus</name>
    <dbReference type="NCBI Taxonomy" id="936435"/>
    <lineage>
        <taxon>Eukaryota</taxon>
        <taxon>Fungi</taxon>
        <taxon>Dikarya</taxon>
        <taxon>Basidiomycota</taxon>
        <taxon>Agaricomycotina</taxon>
        <taxon>Agaricomycetes</taxon>
        <taxon>Agaricomycetidae</taxon>
        <taxon>Boletales</taxon>
        <taxon>Coniophorineae</taxon>
        <taxon>Serpulaceae</taxon>
        <taxon>Serpula</taxon>
    </lineage>
</organism>
<feature type="region of interest" description="Disordered" evidence="2">
    <location>
        <begin position="110"/>
        <end position="175"/>
    </location>
</feature>
<dbReference type="Proteomes" id="UP000008063">
    <property type="component" value="Unassembled WGS sequence"/>
</dbReference>
<reference evidence="4" key="1">
    <citation type="journal article" date="2011" name="Science">
        <title>The plant cell wall-decomposing machinery underlies the functional diversity of forest fungi.</title>
        <authorList>
            <person name="Eastwood D.C."/>
            <person name="Floudas D."/>
            <person name="Binder M."/>
            <person name="Majcherczyk A."/>
            <person name="Schneider P."/>
            <person name="Aerts A."/>
            <person name="Asiegbu F.O."/>
            <person name="Baker S.E."/>
            <person name="Barry K."/>
            <person name="Bendiksby M."/>
            <person name="Blumentritt M."/>
            <person name="Coutinho P.M."/>
            <person name="Cullen D."/>
            <person name="de Vries R.P."/>
            <person name="Gathman A."/>
            <person name="Goodell B."/>
            <person name="Henrissat B."/>
            <person name="Ihrmark K."/>
            <person name="Kauserud H."/>
            <person name="Kohler A."/>
            <person name="LaButti K."/>
            <person name="Lapidus A."/>
            <person name="Lavin J.L."/>
            <person name="Lee Y.-H."/>
            <person name="Lindquist E."/>
            <person name="Lilly W."/>
            <person name="Lucas S."/>
            <person name="Morin E."/>
            <person name="Murat C."/>
            <person name="Oguiza J.A."/>
            <person name="Park J."/>
            <person name="Pisabarro A.G."/>
            <person name="Riley R."/>
            <person name="Rosling A."/>
            <person name="Salamov A."/>
            <person name="Schmidt O."/>
            <person name="Schmutz J."/>
            <person name="Skrede I."/>
            <person name="Stenlid J."/>
            <person name="Wiebenga A."/>
            <person name="Xie X."/>
            <person name="Kuees U."/>
            <person name="Hibbett D.S."/>
            <person name="Hoffmeister D."/>
            <person name="Hoegberg N."/>
            <person name="Martin F."/>
            <person name="Grigoriev I.V."/>
            <person name="Watkinson S.C."/>
        </authorList>
    </citation>
    <scope>NUCLEOTIDE SEQUENCE [LARGE SCALE GENOMIC DNA]</scope>
    <source>
        <strain evidence="4">strain S7.3</strain>
    </source>
</reference>
<accession>F8PHA5</accession>
<gene>
    <name evidence="3" type="ORF">SERLA73DRAFT_148976</name>
</gene>